<sequence>MLQPSHTERGGPGRSKNFPLTATNRRLASFEGEGEPIILANHSPFPCALREGHSRVGGDGVNDHPGWESQILVLSSQKGTVLKWLEEKVASGLKS</sequence>
<accession>A0A4Y2SMP3</accession>
<keyword evidence="3" id="KW-1185">Reference proteome</keyword>
<comment type="caution">
    <text evidence="2">The sequence shown here is derived from an EMBL/GenBank/DDBJ whole genome shotgun (WGS) entry which is preliminary data.</text>
</comment>
<feature type="compositionally biased region" description="Basic and acidic residues" evidence="1">
    <location>
        <begin position="1"/>
        <end position="11"/>
    </location>
</feature>
<reference evidence="2 3" key="1">
    <citation type="journal article" date="2019" name="Sci. Rep.">
        <title>Orb-weaving spider Araneus ventricosus genome elucidates the spidroin gene catalogue.</title>
        <authorList>
            <person name="Kono N."/>
            <person name="Nakamura H."/>
            <person name="Ohtoshi R."/>
            <person name="Moran D.A.P."/>
            <person name="Shinohara A."/>
            <person name="Yoshida Y."/>
            <person name="Fujiwara M."/>
            <person name="Mori M."/>
            <person name="Tomita M."/>
            <person name="Arakawa K."/>
        </authorList>
    </citation>
    <scope>NUCLEOTIDE SEQUENCE [LARGE SCALE GENOMIC DNA]</scope>
</reference>
<dbReference type="AlphaFoldDB" id="A0A4Y2SMP3"/>
<gene>
    <name evidence="2" type="ORF">AVEN_201237_1</name>
</gene>
<evidence type="ECO:0000313" key="3">
    <source>
        <dbReference type="Proteomes" id="UP000499080"/>
    </source>
</evidence>
<name>A0A4Y2SMP3_ARAVE</name>
<organism evidence="2 3">
    <name type="scientific">Araneus ventricosus</name>
    <name type="common">Orbweaver spider</name>
    <name type="synonym">Epeira ventricosa</name>
    <dbReference type="NCBI Taxonomy" id="182803"/>
    <lineage>
        <taxon>Eukaryota</taxon>
        <taxon>Metazoa</taxon>
        <taxon>Ecdysozoa</taxon>
        <taxon>Arthropoda</taxon>
        <taxon>Chelicerata</taxon>
        <taxon>Arachnida</taxon>
        <taxon>Araneae</taxon>
        <taxon>Araneomorphae</taxon>
        <taxon>Entelegynae</taxon>
        <taxon>Araneoidea</taxon>
        <taxon>Araneidae</taxon>
        <taxon>Araneus</taxon>
    </lineage>
</organism>
<proteinExistence type="predicted"/>
<protein>
    <submittedName>
        <fullName evidence="2">Uncharacterized protein</fullName>
    </submittedName>
</protein>
<evidence type="ECO:0000256" key="1">
    <source>
        <dbReference type="SAM" id="MobiDB-lite"/>
    </source>
</evidence>
<dbReference type="EMBL" id="BGPR01022863">
    <property type="protein sequence ID" value="GBN89582.1"/>
    <property type="molecule type" value="Genomic_DNA"/>
</dbReference>
<dbReference type="Proteomes" id="UP000499080">
    <property type="component" value="Unassembled WGS sequence"/>
</dbReference>
<evidence type="ECO:0000313" key="2">
    <source>
        <dbReference type="EMBL" id="GBN89582.1"/>
    </source>
</evidence>
<feature type="region of interest" description="Disordered" evidence="1">
    <location>
        <begin position="1"/>
        <end position="22"/>
    </location>
</feature>